<dbReference type="RefSeq" id="WP_147849635.1">
    <property type="nucleotide sequence ID" value="NZ_VDUZ01000031.1"/>
</dbReference>
<evidence type="ECO:0000256" key="2">
    <source>
        <dbReference type="ARBA" id="ARBA00022448"/>
    </source>
</evidence>
<dbReference type="Gene3D" id="1.20.1720.10">
    <property type="entry name" value="Multidrug resistance protein D"/>
    <property type="match status" value="1"/>
</dbReference>
<feature type="transmembrane region" description="Helical" evidence="6">
    <location>
        <begin position="164"/>
        <end position="183"/>
    </location>
</feature>
<feature type="transmembrane region" description="Helical" evidence="6">
    <location>
        <begin position="328"/>
        <end position="346"/>
    </location>
</feature>
<keyword evidence="5 6" id="KW-0472">Membrane</keyword>
<sequence>MSRPRPASFGLLVVGLGVAGVPLDTAVNIAFPAITAAFDLQVRSIQWIVICYVLTYTSLMLVFGKLGDLLGYRRIFQIGLLISAVAFVLCALAPSFGWLLLFRVLQGIGAALAISVAPALATSLYDERDRSRALGAYAGLFSLAWALGPLLGGALVDRWGWGGVFWFRAPVAVLALMLSWVLPAPERAAGRRFDWLGSGLLAFWISALLLALALAQMPGGGVWLPLALAIAGINALIVFAMHQASFSEPILRLSLFRDLDFSLLNLMSLAVSLVGFAVLLLVPYYLAGIVRLSATWGGAVLAVSALGMILGSALAGRLWGGKRQKRNALAGVVLVIAATAVIGQSADRSALAVMAVALLCQGIGLGLFQVAYTDIVTGSLPVHDRGVAGGLAMVTRTLGTVASATLLSALFQQVRQAALDGGRTAEAAFLRAFETTFTAAAVFLLITLGATFLRRRMWRG</sequence>
<dbReference type="InterPro" id="IPR036259">
    <property type="entry name" value="MFS_trans_sf"/>
</dbReference>
<feature type="transmembrane region" description="Helical" evidence="6">
    <location>
        <begin position="432"/>
        <end position="453"/>
    </location>
</feature>
<dbReference type="CDD" id="cd17321">
    <property type="entry name" value="MFS_MMR_MDR_like"/>
    <property type="match status" value="1"/>
</dbReference>
<feature type="transmembrane region" description="Helical" evidence="6">
    <location>
        <begin position="100"/>
        <end position="121"/>
    </location>
</feature>
<reference evidence="8 9" key="1">
    <citation type="submission" date="2019-06" db="EMBL/GenBank/DDBJ databases">
        <title>New taxonomy in bacterial strain CC-CFT640, isolated from vineyard.</title>
        <authorList>
            <person name="Lin S.-Y."/>
            <person name="Tsai C.-F."/>
            <person name="Young C.-C."/>
        </authorList>
    </citation>
    <scope>NUCLEOTIDE SEQUENCE [LARGE SCALE GENOMIC DNA]</scope>
    <source>
        <strain evidence="8 9">CC-CFT640</strain>
    </source>
</reference>
<evidence type="ECO:0000256" key="3">
    <source>
        <dbReference type="ARBA" id="ARBA00022692"/>
    </source>
</evidence>
<dbReference type="GO" id="GO:0022857">
    <property type="term" value="F:transmembrane transporter activity"/>
    <property type="evidence" value="ECO:0007669"/>
    <property type="project" value="InterPro"/>
</dbReference>
<evidence type="ECO:0000256" key="5">
    <source>
        <dbReference type="ARBA" id="ARBA00023136"/>
    </source>
</evidence>
<feature type="transmembrane region" description="Helical" evidence="6">
    <location>
        <begin position="352"/>
        <end position="372"/>
    </location>
</feature>
<dbReference type="EMBL" id="VDUZ01000031">
    <property type="protein sequence ID" value="TXL72737.1"/>
    <property type="molecule type" value="Genomic_DNA"/>
</dbReference>
<keyword evidence="9" id="KW-1185">Reference proteome</keyword>
<dbReference type="PANTHER" id="PTHR42718">
    <property type="entry name" value="MAJOR FACILITATOR SUPERFAMILY MULTIDRUG TRANSPORTER MFSC"/>
    <property type="match status" value="1"/>
</dbReference>
<protein>
    <submittedName>
        <fullName evidence="8">MFS transporter</fullName>
    </submittedName>
</protein>
<proteinExistence type="predicted"/>
<feature type="transmembrane region" description="Helical" evidence="6">
    <location>
        <begin position="195"/>
        <end position="216"/>
    </location>
</feature>
<dbReference type="Proteomes" id="UP000321638">
    <property type="component" value="Unassembled WGS sequence"/>
</dbReference>
<dbReference type="PANTHER" id="PTHR42718:SF9">
    <property type="entry name" value="MAJOR FACILITATOR SUPERFAMILY MULTIDRUG TRANSPORTER MFSC"/>
    <property type="match status" value="1"/>
</dbReference>
<evidence type="ECO:0000256" key="6">
    <source>
        <dbReference type="SAM" id="Phobius"/>
    </source>
</evidence>
<feature type="transmembrane region" description="Helical" evidence="6">
    <location>
        <begin position="393"/>
        <end position="412"/>
    </location>
</feature>
<dbReference type="InterPro" id="IPR011701">
    <property type="entry name" value="MFS"/>
</dbReference>
<dbReference type="Gene3D" id="1.20.1250.20">
    <property type="entry name" value="MFS general substrate transporter like domains"/>
    <property type="match status" value="1"/>
</dbReference>
<feature type="transmembrane region" description="Helical" evidence="6">
    <location>
        <begin position="44"/>
        <end position="63"/>
    </location>
</feature>
<evidence type="ECO:0000313" key="8">
    <source>
        <dbReference type="EMBL" id="TXL72737.1"/>
    </source>
</evidence>
<evidence type="ECO:0000259" key="7">
    <source>
        <dbReference type="PROSITE" id="PS50850"/>
    </source>
</evidence>
<feature type="transmembrane region" description="Helical" evidence="6">
    <location>
        <begin position="75"/>
        <end position="94"/>
    </location>
</feature>
<dbReference type="Pfam" id="PF07690">
    <property type="entry name" value="MFS_1"/>
    <property type="match status" value="1"/>
</dbReference>
<keyword evidence="3 6" id="KW-0812">Transmembrane</keyword>
<keyword evidence="2" id="KW-0813">Transport</keyword>
<feature type="transmembrane region" description="Helical" evidence="6">
    <location>
        <begin position="293"/>
        <end position="316"/>
    </location>
</feature>
<gene>
    <name evidence="8" type="ORF">FHP25_24630</name>
</gene>
<comment type="caution">
    <text evidence="8">The sequence shown here is derived from an EMBL/GenBank/DDBJ whole genome shotgun (WGS) entry which is preliminary data.</text>
</comment>
<feature type="transmembrane region" description="Helical" evidence="6">
    <location>
        <begin position="133"/>
        <end position="152"/>
    </location>
</feature>
<dbReference type="GO" id="GO:0016020">
    <property type="term" value="C:membrane"/>
    <property type="evidence" value="ECO:0007669"/>
    <property type="project" value="UniProtKB-SubCell"/>
</dbReference>
<evidence type="ECO:0000313" key="9">
    <source>
        <dbReference type="Proteomes" id="UP000321638"/>
    </source>
</evidence>
<accession>A0A5C8PGU7</accession>
<comment type="subcellular location">
    <subcellularLocation>
        <location evidence="1">Membrane</location>
        <topology evidence="1">Multi-pass membrane protein</topology>
    </subcellularLocation>
</comment>
<feature type="domain" description="Major facilitator superfamily (MFS) profile" evidence="7">
    <location>
        <begin position="3"/>
        <end position="459"/>
    </location>
</feature>
<dbReference type="OrthoDB" id="9791756at2"/>
<dbReference type="PROSITE" id="PS50850">
    <property type="entry name" value="MFS"/>
    <property type="match status" value="1"/>
</dbReference>
<evidence type="ECO:0000256" key="1">
    <source>
        <dbReference type="ARBA" id="ARBA00004141"/>
    </source>
</evidence>
<evidence type="ECO:0000256" key="4">
    <source>
        <dbReference type="ARBA" id="ARBA00022989"/>
    </source>
</evidence>
<dbReference type="SUPFAM" id="SSF103473">
    <property type="entry name" value="MFS general substrate transporter"/>
    <property type="match status" value="1"/>
</dbReference>
<feature type="transmembrane region" description="Helical" evidence="6">
    <location>
        <begin position="263"/>
        <end position="287"/>
    </location>
</feature>
<dbReference type="InterPro" id="IPR020846">
    <property type="entry name" value="MFS_dom"/>
</dbReference>
<dbReference type="AlphaFoldDB" id="A0A5C8PGU7"/>
<organism evidence="8 9">
    <name type="scientific">Vineibacter terrae</name>
    <dbReference type="NCBI Taxonomy" id="2586908"/>
    <lineage>
        <taxon>Bacteria</taxon>
        <taxon>Pseudomonadati</taxon>
        <taxon>Pseudomonadota</taxon>
        <taxon>Alphaproteobacteria</taxon>
        <taxon>Hyphomicrobiales</taxon>
        <taxon>Vineibacter</taxon>
    </lineage>
</organism>
<keyword evidence="4 6" id="KW-1133">Transmembrane helix</keyword>
<name>A0A5C8PGU7_9HYPH</name>
<feature type="transmembrane region" description="Helical" evidence="6">
    <location>
        <begin position="222"/>
        <end position="242"/>
    </location>
</feature>